<evidence type="ECO:0000256" key="3">
    <source>
        <dbReference type="ARBA" id="ARBA00022723"/>
    </source>
</evidence>
<dbReference type="Pfam" id="PF09154">
    <property type="entry name" value="Alpha-amy_C_pro"/>
    <property type="match status" value="1"/>
</dbReference>
<keyword evidence="3 8" id="KW-0479">Metal-binding</keyword>
<feature type="binding site" evidence="8">
    <location>
        <position position="152"/>
    </location>
    <ligand>
        <name>Ca(2+)</name>
        <dbReference type="ChEBI" id="CHEBI:29108"/>
        <label>2</label>
    </ligand>
</feature>
<keyword evidence="6" id="KW-0326">Glycosidase</keyword>
<dbReference type="PRINTS" id="PR00110">
    <property type="entry name" value="ALPHAAMYLASE"/>
</dbReference>
<dbReference type="InterPro" id="IPR006047">
    <property type="entry name" value="GH13_cat_dom"/>
</dbReference>
<feature type="binding site" evidence="8">
    <location>
        <position position="107"/>
    </location>
    <ligand>
        <name>Ca(2+)</name>
        <dbReference type="ChEBI" id="CHEBI:29108"/>
        <label>1</label>
    </ligand>
</feature>
<dbReference type="SUPFAM" id="SSF51445">
    <property type="entry name" value="(Trans)glycosidases"/>
    <property type="match status" value="1"/>
</dbReference>
<comment type="cofactor">
    <cofactor evidence="1">
        <name>Ca(2+)</name>
        <dbReference type="ChEBI" id="CHEBI:29108"/>
    </cofactor>
</comment>
<dbReference type="GO" id="GO:0005975">
    <property type="term" value="P:carbohydrate metabolic process"/>
    <property type="evidence" value="ECO:0007669"/>
    <property type="project" value="InterPro"/>
</dbReference>
<dbReference type="GO" id="GO:0004556">
    <property type="term" value="F:alpha-amylase activity"/>
    <property type="evidence" value="ECO:0007669"/>
    <property type="project" value="InterPro"/>
</dbReference>
<evidence type="ECO:0000256" key="4">
    <source>
        <dbReference type="ARBA" id="ARBA00022801"/>
    </source>
</evidence>
<keyword evidence="4" id="KW-0378">Hydrolase</keyword>
<organism evidence="11 12">
    <name type="scientific">Candidatus Brocadia carolinensis</name>
    <dbReference type="NCBI Taxonomy" id="1004156"/>
    <lineage>
        <taxon>Bacteria</taxon>
        <taxon>Pseudomonadati</taxon>
        <taxon>Planctomycetota</taxon>
        <taxon>Candidatus Brocadiia</taxon>
        <taxon>Candidatus Brocadiales</taxon>
        <taxon>Candidatus Brocadiaceae</taxon>
        <taxon>Candidatus Brocadia</taxon>
    </lineage>
</organism>
<dbReference type="PIRSF" id="PIRSF001021">
    <property type="entry name" value="Alph-amls_thrmst"/>
    <property type="match status" value="1"/>
</dbReference>
<evidence type="ECO:0000256" key="8">
    <source>
        <dbReference type="PIRSR" id="PIRSR001021-2"/>
    </source>
</evidence>
<dbReference type="PANTHER" id="PTHR43447">
    <property type="entry name" value="ALPHA-AMYLASE"/>
    <property type="match status" value="1"/>
</dbReference>
<evidence type="ECO:0000313" key="11">
    <source>
        <dbReference type="EMBL" id="OOP54975.1"/>
    </source>
</evidence>
<evidence type="ECO:0000256" key="2">
    <source>
        <dbReference type="ARBA" id="ARBA00008061"/>
    </source>
</evidence>
<evidence type="ECO:0000313" key="12">
    <source>
        <dbReference type="Proteomes" id="UP000189681"/>
    </source>
</evidence>
<evidence type="ECO:0000256" key="7">
    <source>
        <dbReference type="PIRSR" id="PIRSR001021-1"/>
    </source>
</evidence>
<keyword evidence="5" id="KW-0119">Carbohydrate metabolism</keyword>
<dbReference type="InterPro" id="IPR015237">
    <property type="entry name" value="Alpha-amylase_C_pro"/>
</dbReference>
<evidence type="ECO:0000256" key="1">
    <source>
        <dbReference type="ARBA" id="ARBA00001913"/>
    </source>
</evidence>
<reference evidence="11 12" key="1">
    <citation type="journal article" date="2017" name="Water Res.">
        <title>Discovery and metagenomic analysis of an anammox bacterial enrichment related to Candidatus "Brocadia caroliniensis" in a full-scale glycerol-fed nitritation-denitritation separate centrate treatment process.</title>
        <authorList>
            <person name="Park H."/>
            <person name="Brotto A.C."/>
            <person name="van Loosdrecht M.C."/>
            <person name="Chandran K."/>
        </authorList>
    </citation>
    <scope>NUCLEOTIDE SEQUENCE [LARGE SCALE GENOMIC DNA]</scope>
    <source>
        <strain evidence="11">26THWARD</strain>
    </source>
</reference>
<feature type="active site" description="Nucleophile" evidence="7">
    <location>
        <position position="192"/>
    </location>
</feature>
<comment type="similarity">
    <text evidence="2 9">Belongs to the glycosyl hydrolase 13 family.</text>
</comment>
<dbReference type="InterPro" id="IPR006046">
    <property type="entry name" value="Alpha_amylase"/>
</dbReference>
<evidence type="ECO:0000256" key="6">
    <source>
        <dbReference type="ARBA" id="ARBA00023295"/>
    </source>
</evidence>
<evidence type="ECO:0000256" key="9">
    <source>
        <dbReference type="RuleBase" id="RU003615"/>
    </source>
</evidence>
<feature type="binding site" evidence="8">
    <location>
        <position position="363"/>
    </location>
    <ligand>
        <name>Ca(2+)</name>
        <dbReference type="ChEBI" id="CHEBI:29108"/>
        <label>3</label>
    </ligand>
</feature>
<dbReference type="InterPro" id="IPR013780">
    <property type="entry name" value="Glyco_hydro_b"/>
</dbReference>
<feature type="domain" description="Glycosyl hydrolase family 13 catalytic" evidence="10">
    <location>
        <begin position="2"/>
        <end position="347"/>
    </location>
</feature>
<accession>A0A1V4APD3</accession>
<name>A0A1V4APD3_9BACT</name>
<gene>
    <name evidence="11" type="ORF">AYP45_17315</name>
</gene>
<evidence type="ECO:0000259" key="10">
    <source>
        <dbReference type="SMART" id="SM00642"/>
    </source>
</evidence>
<dbReference type="EMBL" id="AYTS01000192">
    <property type="protein sequence ID" value="OOP54975.1"/>
    <property type="molecule type" value="Genomic_DNA"/>
</dbReference>
<dbReference type="GO" id="GO:0005509">
    <property type="term" value="F:calcium ion binding"/>
    <property type="evidence" value="ECO:0007669"/>
    <property type="project" value="InterPro"/>
</dbReference>
<dbReference type="Proteomes" id="UP000189681">
    <property type="component" value="Unassembled WGS sequence"/>
</dbReference>
<dbReference type="AlphaFoldDB" id="A0A1V4APD3"/>
<dbReference type="CDD" id="cd11314">
    <property type="entry name" value="AmyAc_arch_bac_plant_AmyA"/>
    <property type="match status" value="1"/>
</dbReference>
<evidence type="ECO:0000256" key="5">
    <source>
        <dbReference type="ARBA" id="ARBA00023277"/>
    </source>
</evidence>
<comment type="caution">
    <text evidence="11">The sequence shown here is derived from an EMBL/GenBank/DDBJ whole genome shotgun (WGS) entry which is preliminary data.</text>
</comment>
<protein>
    <submittedName>
        <fullName evidence="11">Alpha-amylase</fullName>
    </submittedName>
</protein>
<dbReference type="InterPro" id="IPR017853">
    <property type="entry name" value="GH"/>
</dbReference>
<keyword evidence="8" id="KW-0106">Calcium</keyword>
<sequence>MGVIMQAFYWDCPKLENREYQWWNYLKDKVSSLSSVGFTALWLPPANKGANINGVSMGYDPYDYYDLGDIDQRGSTKTWFGSKNELIDLIRIAHENRMEVYADLVLNHNSGADGDEVNPIDGTKRWTKFNPKSGKFPRNWKCFHPSLYETWDDMIFGGMPDLCHRNPQVYTELLEYARWLLEEIGFDGFRYDCVKGYGGWMVRAIQELRGIRKEKGYKPFGVGECWDSDRTIRDWLDETNAWSDNPVSAFDFPLRYRLRDLCQVYGYSLKHLTKSGTLLRDVPSQAVTFVENHDVVRDDPIITDKMLAYAFILTHEGYPCVFWQDYYTWGLGQEDSAGGIAALVRAHEDHAGGSTSILHVDDDLYIMQRNGWDSQRGLIFVLNNRGDWNGVPVQTQWKNTRFIPVAWHGKNDAATPQEKWTQEDGWADFWAPPRGYAVYVPQF</sequence>
<proteinExistence type="inferred from homology"/>
<feature type="binding site" evidence="8">
    <location>
        <position position="161"/>
    </location>
    <ligand>
        <name>Ca(2+)</name>
        <dbReference type="ChEBI" id="CHEBI:29108"/>
        <label>1</label>
    </ligand>
</feature>
<dbReference type="SMART" id="SM00642">
    <property type="entry name" value="Aamy"/>
    <property type="match status" value="1"/>
</dbReference>
<dbReference type="InterPro" id="IPR013776">
    <property type="entry name" value="A-amylase_thermo"/>
</dbReference>
<dbReference type="STRING" id="1004156.AYP45_17315"/>
<feature type="active site" description="Proton donor" evidence="7">
    <location>
        <position position="224"/>
    </location>
</feature>
<dbReference type="Gene3D" id="2.60.40.1180">
    <property type="entry name" value="Golgi alpha-mannosidase II"/>
    <property type="match status" value="1"/>
</dbReference>
<dbReference type="Gene3D" id="3.20.20.80">
    <property type="entry name" value="Glycosidases"/>
    <property type="match status" value="1"/>
</dbReference>
<dbReference type="Pfam" id="PF00128">
    <property type="entry name" value="Alpha-amylase"/>
    <property type="match status" value="1"/>
</dbReference>